<feature type="region of interest" description="Disordered" evidence="1">
    <location>
        <begin position="1"/>
        <end position="30"/>
    </location>
</feature>
<evidence type="ECO:0000313" key="2">
    <source>
        <dbReference type="EMBL" id="CAF4390112.1"/>
    </source>
</evidence>
<organism evidence="2 3">
    <name type="scientific">Rotaria sordida</name>
    <dbReference type="NCBI Taxonomy" id="392033"/>
    <lineage>
        <taxon>Eukaryota</taxon>
        <taxon>Metazoa</taxon>
        <taxon>Spiralia</taxon>
        <taxon>Gnathifera</taxon>
        <taxon>Rotifera</taxon>
        <taxon>Eurotatoria</taxon>
        <taxon>Bdelloidea</taxon>
        <taxon>Philodinida</taxon>
        <taxon>Philodinidae</taxon>
        <taxon>Rotaria</taxon>
    </lineage>
</organism>
<protein>
    <submittedName>
        <fullName evidence="2">Uncharacterized protein</fullName>
    </submittedName>
</protein>
<gene>
    <name evidence="2" type="ORF">FNK824_LOCUS43591</name>
</gene>
<feature type="non-terminal residue" evidence="2">
    <location>
        <position position="1"/>
    </location>
</feature>
<proteinExistence type="predicted"/>
<dbReference type="Proteomes" id="UP000663874">
    <property type="component" value="Unassembled WGS sequence"/>
</dbReference>
<reference evidence="2" key="1">
    <citation type="submission" date="2021-02" db="EMBL/GenBank/DDBJ databases">
        <authorList>
            <person name="Nowell W R."/>
        </authorList>
    </citation>
    <scope>NUCLEOTIDE SEQUENCE</scope>
</reference>
<sequence length="30" mass="3499">TPLQCDEQRKLSFKNSISSNDNNKENECKK</sequence>
<dbReference type="AlphaFoldDB" id="A0A820NE75"/>
<dbReference type="EMBL" id="CAJOBE010062280">
    <property type="protein sequence ID" value="CAF4390112.1"/>
    <property type="molecule type" value="Genomic_DNA"/>
</dbReference>
<feature type="compositionally biased region" description="Basic and acidic residues" evidence="1">
    <location>
        <begin position="1"/>
        <end position="10"/>
    </location>
</feature>
<accession>A0A820NE75</accession>
<comment type="caution">
    <text evidence="2">The sequence shown here is derived from an EMBL/GenBank/DDBJ whole genome shotgun (WGS) entry which is preliminary data.</text>
</comment>
<evidence type="ECO:0000313" key="3">
    <source>
        <dbReference type="Proteomes" id="UP000663874"/>
    </source>
</evidence>
<evidence type="ECO:0000256" key="1">
    <source>
        <dbReference type="SAM" id="MobiDB-lite"/>
    </source>
</evidence>
<name>A0A820NE75_9BILA</name>